<dbReference type="InterPro" id="IPR017850">
    <property type="entry name" value="Alkaline_phosphatase_core_sf"/>
</dbReference>
<dbReference type="PROSITE" id="PS00149">
    <property type="entry name" value="SULFATASE_2"/>
    <property type="match status" value="1"/>
</dbReference>
<dbReference type="InterPro" id="IPR050738">
    <property type="entry name" value="Sulfatase"/>
</dbReference>
<sequence>MIKANFPILLSAAALSASLTVQANTAPNVIIILTDDQGWGDVGYHGIEDIHTPNIDRLAAGGTAFAQAYVTASVSGPSRAGLITGLHQQKLGFYGNGELSVIPHSQPTLAEMLQTQGYDTGMIGKWHLGQEEDQMPWRRGFDFYYGSPHGSHDYFRSSNSLEETRKRFLPMLRNGKVDTPVQERGDYLTDVYTDEAIQFIESEREAPFFLYLAHNAVHFPWQVAERYIDRLADLPVHHEERRFFAGMVLAVDDSVGRIMQSLEENDLSEDTLVLFLSDNGAPRGQGFEAPKQKDRGQTTMASPGPFNGFKGDTYEGGLRVPFVAHWPGTIPAGQIYPHPVVSYDIAPTILARSGVIQPMKGLPFDGVDLLPYLSGQIEPQQRPHQTLHWRRDNDYAIRDGDWKLTWNSQSGPQTIRLFDLKSDPEERNDVVDRYPERAQMMQDRFDDWDSRLPSNMAGKDPQNRNDHYQQGQRTNVMQFNDQERAN</sequence>
<dbReference type="InterPro" id="IPR024607">
    <property type="entry name" value="Sulfatase_CS"/>
</dbReference>
<reference evidence="9" key="1">
    <citation type="journal article" date="2019" name="Int. J. Syst. Evol. Microbiol.">
        <title>The Global Catalogue of Microorganisms (GCM) 10K type strain sequencing project: providing services to taxonomists for standard genome sequencing and annotation.</title>
        <authorList>
            <consortium name="The Broad Institute Genomics Platform"/>
            <consortium name="The Broad Institute Genome Sequencing Center for Infectious Disease"/>
            <person name="Wu L."/>
            <person name="Ma J."/>
        </authorList>
    </citation>
    <scope>NUCLEOTIDE SEQUENCE [LARGE SCALE GENOMIC DNA]</scope>
    <source>
        <strain evidence="9">JCM 18401</strain>
    </source>
</reference>
<dbReference type="InterPro" id="IPR000917">
    <property type="entry name" value="Sulfatase_N"/>
</dbReference>
<dbReference type="PROSITE" id="PS00523">
    <property type="entry name" value="SULFATASE_1"/>
    <property type="match status" value="1"/>
</dbReference>
<evidence type="ECO:0000313" key="9">
    <source>
        <dbReference type="Proteomes" id="UP001499988"/>
    </source>
</evidence>
<evidence type="ECO:0000256" key="5">
    <source>
        <dbReference type="SAM" id="MobiDB-lite"/>
    </source>
</evidence>
<evidence type="ECO:0000256" key="4">
    <source>
        <dbReference type="ARBA" id="ARBA00022837"/>
    </source>
</evidence>
<dbReference type="Gene3D" id="3.40.720.10">
    <property type="entry name" value="Alkaline Phosphatase, subunit A"/>
    <property type="match status" value="1"/>
</dbReference>
<keyword evidence="2" id="KW-0479">Metal-binding</keyword>
<evidence type="ECO:0000256" key="6">
    <source>
        <dbReference type="SAM" id="SignalP"/>
    </source>
</evidence>
<organism evidence="8 9">
    <name type="scientific">Ferrimonas pelagia</name>
    <dbReference type="NCBI Taxonomy" id="1177826"/>
    <lineage>
        <taxon>Bacteria</taxon>
        <taxon>Pseudomonadati</taxon>
        <taxon>Pseudomonadota</taxon>
        <taxon>Gammaproteobacteria</taxon>
        <taxon>Alteromonadales</taxon>
        <taxon>Ferrimonadaceae</taxon>
        <taxon>Ferrimonas</taxon>
    </lineage>
</organism>
<feature type="signal peptide" evidence="6">
    <location>
        <begin position="1"/>
        <end position="23"/>
    </location>
</feature>
<proteinExistence type="inferred from homology"/>
<dbReference type="PANTHER" id="PTHR42693:SF33">
    <property type="entry name" value="ARYLSULFATASE"/>
    <property type="match status" value="1"/>
</dbReference>
<dbReference type="SUPFAM" id="SSF53649">
    <property type="entry name" value="Alkaline phosphatase-like"/>
    <property type="match status" value="1"/>
</dbReference>
<evidence type="ECO:0000256" key="1">
    <source>
        <dbReference type="ARBA" id="ARBA00008779"/>
    </source>
</evidence>
<comment type="similarity">
    <text evidence="1">Belongs to the sulfatase family.</text>
</comment>
<keyword evidence="9" id="KW-1185">Reference proteome</keyword>
<evidence type="ECO:0000256" key="2">
    <source>
        <dbReference type="ARBA" id="ARBA00022723"/>
    </source>
</evidence>
<dbReference type="RefSeq" id="WP_345335788.1">
    <property type="nucleotide sequence ID" value="NZ_BAABJZ010000085.1"/>
</dbReference>
<name>A0ABP9EZU2_9GAMM</name>
<evidence type="ECO:0000313" key="8">
    <source>
        <dbReference type="EMBL" id="GAA4891192.1"/>
    </source>
</evidence>
<keyword evidence="6" id="KW-0732">Signal</keyword>
<dbReference type="Proteomes" id="UP001499988">
    <property type="component" value="Unassembled WGS sequence"/>
</dbReference>
<keyword evidence="4" id="KW-0106">Calcium</keyword>
<feature type="chain" id="PRO_5045125649" description="Sulfatase N-terminal domain-containing protein" evidence="6">
    <location>
        <begin position="24"/>
        <end position="486"/>
    </location>
</feature>
<feature type="domain" description="Sulfatase N-terminal" evidence="7">
    <location>
        <begin position="27"/>
        <end position="354"/>
    </location>
</feature>
<accession>A0ABP9EZU2</accession>
<feature type="region of interest" description="Disordered" evidence="5">
    <location>
        <begin position="447"/>
        <end position="486"/>
    </location>
</feature>
<dbReference type="Pfam" id="PF00884">
    <property type="entry name" value="Sulfatase"/>
    <property type="match status" value="1"/>
</dbReference>
<dbReference type="Gene3D" id="3.30.1120.10">
    <property type="match status" value="1"/>
</dbReference>
<evidence type="ECO:0000259" key="7">
    <source>
        <dbReference type="Pfam" id="PF00884"/>
    </source>
</evidence>
<feature type="region of interest" description="Disordered" evidence="5">
    <location>
        <begin position="286"/>
        <end position="306"/>
    </location>
</feature>
<gene>
    <name evidence="8" type="ORF">GCM10023333_25540</name>
</gene>
<comment type="caution">
    <text evidence="8">The sequence shown here is derived from an EMBL/GenBank/DDBJ whole genome shotgun (WGS) entry which is preliminary data.</text>
</comment>
<dbReference type="PANTHER" id="PTHR42693">
    <property type="entry name" value="ARYLSULFATASE FAMILY MEMBER"/>
    <property type="match status" value="1"/>
</dbReference>
<dbReference type="EMBL" id="BAABJZ010000085">
    <property type="protein sequence ID" value="GAA4891192.1"/>
    <property type="molecule type" value="Genomic_DNA"/>
</dbReference>
<protein>
    <recommendedName>
        <fullName evidence="7">Sulfatase N-terminal domain-containing protein</fullName>
    </recommendedName>
</protein>
<keyword evidence="3" id="KW-0378">Hydrolase</keyword>
<evidence type="ECO:0000256" key="3">
    <source>
        <dbReference type="ARBA" id="ARBA00022801"/>
    </source>
</evidence>
<feature type="compositionally biased region" description="Polar residues" evidence="5">
    <location>
        <begin position="468"/>
        <end position="480"/>
    </location>
</feature>